<accession>A0A6H5H1L0</accession>
<dbReference type="AlphaFoldDB" id="A0A6H5H1L0"/>
<dbReference type="Proteomes" id="UP000479000">
    <property type="component" value="Unassembled WGS sequence"/>
</dbReference>
<feature type="compositionally biased region" description="Polar residues" evidence="1">
    <location>
        <begin position="42"/>
        <end position="53"/>
    </location>
</feature>
<organism evidence="2 3">
    <name type="scientific">Nesidiocoris tenuis</name>
    <dbReference type="NCBI Taxonomy" id="355587"/>
    <lineage>
        <taxon>Eukaryota</taxon>
        <taxon>Metazoa</taxon>
        <taxon>Ecdysozoa</taxon>
        <taxon>Arthropoda</taxon>
        <taxon>Hexapoda</taxon>
        <taxon>Insecta</taxon>
        <taxon>Pterygota</taxon>
        <taxon>Neoptera</taxon>
        <taxon>Paraneoptera</taxon>
        <taxon>Hemiptera</taxon>
        <taxon>Heteroptera</taxon>
        <taxon>Panheteroptera</taxon>
        <taxon>Cimicomorpha</taxon>
        <taxon>Miridae</taxon>
        <taxon>Dicyphina</taxon>
        <taxon>Nesidiocoris</taxon>
    </lineage>
</organism>
<dbReference type="EMBL" id="CADCXU010023538">
    <property type="protein sequence ID" value="CAB0010981.1"/>
    <property type="molecule type" value="Genomic_DNA"/>
</dbReference>
<keyword evidence="3" id="KW-1185">Reference proteome</keyword>
<proteinExistence type="predicted"/>
<reference evidence="2 3" key="1">
    <citation type="submission" date="2020-02" db="EMBL/GenBank/DDBJ databases">
        <authorList>
            <person name="Ferguson B K."/>
        </authorList>
    </citation>
    <scope>NUCLEOTIDE SEQUENCE [LARGE SCALE GENOMIC DNA]</scope>
</reference>
<gene>
    <name evidence="2" type="ORF">NTEN_LOCUS15974</name>
</gene>
<feature type="region of interest" description="Disordered" evidence="1">
    <location>
        <begin position="35"/>
        <end position="84"/>
    </location>
</feature>
<protein>
    <submittedName>
        <fullName evidence="2">Uncharacterized protein</fullName>
    </submittedName>
</protein>
<evidence type="ECO:0000313" key="3">
    <source>
        <dbReference type="Proteomes" id="UP000479000"/>
    </source>
</evidence>
<evidence type="ECO:0000256" key="1">
    <source>
        <dbReference type="SAM" id="MobiDB-lite"/>
    </source>
</evidence>
<name>A0A6H5H1L0_9HEMI</name>
<evidence type="ECO:0000313" key="2">
    <source>
        <dbReference type="EMBL" id="CAB0010981.1"/>
    </source>
</evidence>
<sequence length="378" mass="43012">MDLSAGRPLLPFYRPVGAGAFSLIRRSLLRFTPRPQAARVRSGTTKTGETGSDSLFLRPSMPQHQHPASNLARHSRPASYPSPHSVEVSRFDCVEDPRTISGRRSLWNISKMNLKRVPSVQTDTSDMSSMGADQGYFGKLLIGAHCVLLCTSSHDIMGLFQERKFLVQGCEYWSMCWCRVHVFALSFMDERCTSFSIIAVESGPFPKASWFSERSRRDLVQLIFSLEEDSGLTWGDWLLRCERDKRPLMFIHSKNSVSTKFMEWPSSSVDVPAQRTGGNKVNDDTILLTTVDASTSTCEKLTTGVRTYTLLHRPSTASTTSAPSILKPLNRKLAAFQDLKFHFNCGRTRNRCTIENEKCRMHLWIEWRKNFKTWRLLE</sequence>